<protein>
    <submittedName>
        <fullName evidence="2">Uncharacterized protein</fullName>
    </submittedName>
</protein>
<proteinExistence type="predicted"/>
<name>A0A0P1BEU7_9BASI</name>
<dbReference type="EMBL" id="CCYA01000247">
    <property type="protein sequence ID" value="CEH14687.1"/>
    <property type="molecule type" value="Genomic_DNA"/>
</dbReference>
<feature type="compositionally biased region" description="Basic residues" evidence="1">
    <location>
        <begin position="47"/>
        <end position="69"/>
    </location>
</feature>
<organism evidence="2 3">
    <name type="scientific">Ceraceosorus bombacis</name>
    <dbReference type="NCBI Taxonomy" id="401625"/>
    <lineage>
        <taxon>Eukaryota</taxon>
        <taxon>Fungi</taxon>
        <taxon>Dikarya</taxon>
        <taxon>Basidiomycota</taxon>
        <taxon>Ustilaginomycotina</taxon>
        <taxon>Exobasidiomycetes</taxon>
        <taxon>Ceraceosorales</taxon>
        <taxon>Ceraceosoraceae</taxon>
        <taxon>Ceraceosorus</taxon>
    </lineage>
</organism>
<evidence type="ECO:0000313" key="2">
    <source>
        <dbReference type="EMBL" id="CEH14687.1"/>
    </source>
</evidence>
<dbReference type="Proteomes" id="UP000054845">
    <property type="component" value="Unassembled WGS sequence"/>
</dbReference>
<keyword evidence="3" id="KW-1185">Reference proteome</keyword>
<reference evidence="2 3" key="1">
    <citation type="submission" date="2014-09" db="EMBL/GenBank/DDBJ databases">
        <authorList>
            <person name="Magalhaes I.L.F."/>
            <person name="Oliveira U."/>
            <person name="Santos F.R."/>
            <person name="Vidigal T.H.D.A."/>
            <person name="Brescovit A.D."/>
            <person name="Santos A.J."/>
        </authorList>
    </citation>
    <scope>NUCLEOTIDE SEQUENCE [LARGE SCALE GENOMIC DNA]</scope>
</reference>
<sequence>MLSVNKLDAYHVPLLDRAALARRSAPDNKTLPVIVPSYCGGADHLRTRGRKERQRQRSRSRTPRVPSKRLHVEPLEIPRYPGPISQGDE</sequence>
<evidence type="ECO:0000313" key="3">
    <source>
        <dbReference type="Proteomes" id="UP000054845"/>
    </source>
</evidence>
<accession>A0A0P1BEU7</accession>
<feature type="region of interest" description="Disordered" evidence="1">
    <location>
        <begin position="38"/>
        <end position="89"/>
    </location>
</feature>
<evidence type="ECO:0000256" key="1">
    <source>
        <dbReference type="SAM" id="MobiDB-lite"/>
    </source>
</evidence>
<dbReference type="AlphaFoldDB" id="A0A0P1BEU7"/>